<dbReference type="InterPro" id="IPR003737">
    <property type="entry name" value="GlcNAc_PI_deacetylase-related"/>
</dbReference>
<dbReference type="PANTHER" id="PTHR12993:SF30">
    <property type="entry name" value="N-ACETYL-ALPHA-D-GLUCOSAMINYL L-MALATE DEACETYLASE 1"/>
    <property type="match status" value="1"/>
</dbReference>
<organism evidence="1 2">
    <name type="scientific">Paenibacillus flagellatus</name>
    <dbReference type="NCBI Taxonomy" id="2211139"/>
    <lineage>
        <taxon>Bacteria</taxon>
        <taxon>Bacillati</taxon>
        <taxon>Bacillota</taxon>
        <taxon>Bacilli</taxon>
        <taxon>Bacillales</taxon>
        <taxon>Paenibacillaceae</taxon>
        <taxon>Paenibacillus</taxon>
    </lineage>
</organism>
<proteinExistence type="predicted"/>
<sequence>MRVLAIGAHPDDVEILCGGTLAKYAARGDQVTIMIATNGNVGSPVLTKEQIADVRRKEAEASAACIGADLIWMGYDDEFLFHDRQTRMAFINAIRKASPDVMFVHGSNDYHPDHRICGEIAIDCRIPVTVPLIETEYPAMARIPHVFVMDNLGGVGFEPEHYVDITDVYETKCRMIRSHASQDEWLNVQYGMDYIEFVTKMSSVRGMVIGARHAEAFRSLPAYPVMGDASLLP</sequence>
<evidence type="ECO:0000313" key="1">
    <source>
        <dbReference type="EMBL" id="PYI51288.1"/>
    </source>
</evidence>
<dbReference type="PANTHER" id="PTHR12993">
    <property type="entry name" value="N-ACETYLGLUCOSAMINYL-PHOSPHATIDYLINOSITOL DE-N-ACETYLASE-RELATED"/>
    <property type="match status" value="1"/>
</dbReference>
<keyword evidence="2" id="KW-1185">Reference proteome</keyword>
<comment type="caution">
    <text evidence="1">The sequence shown here is derived from an EMBL/GenBank/DDBJ whole genome shotgun (WGS) entry which is preliminary data.</text>
</comment>
<dbReference type="InterPro" id="IPR024078">
    <property type="entry name" value="LmbE-like_dom_sf"/>
</dbReference>
<dbReference type="OrthoDB" id="9790023at2"/>
<dbReference type="RefSeq" id="WP_110842801.1">
    <property type="nucleotide sequence ID" value="NZ_QJVJ01000013.1"/>
</dbReference>
<name>A0A2V5JX17_9BACL</name>
<protein>
    <submittedName>
        <fullName evidence="1">PIG-L family deacetylase</fullName>
    </submittedName>
</protein>
<dbReference type="AlphaFoldDB" id="A0A2V5JX17"/>
<reference evidence="1 2" key="1">
    <citation type="submission" date="2018-05" db="EMBL/GenBank/DDBJ databases">
        <title>Paenibacillus flagellatus sp. nov., isolated from selenium mineral soil.</title>
        <authorList>
            <person name="Dai X."/>
        </authorList>
    </citation>
    <scope>NUCLEOTIDE SEQUENCE [LARGE SCALE GENOMIC DNA]</scope>
    <source>
        <strain evidence="1 2">DXL2</strain>
    </source>
</reference>
<gene>
    <name evidence="1" type="ORF">DLM86_24985</name>
</gene>
<dbReference type="SUPFAM" id="SSF102588">
    <property type="entry name" value="LmbE-like"/>
    <property type="match status" value="1"/>
</dbReference>
<evidence type="ECO:0000313" key="2">
    <source>
        <dbReference type="Proteomes" id="UP000247476"/>
    </source>
</evidence>
<dbReference type="Pfam" id="PF02585">
    <property type="entry name" value="PIG-L"/>
    <property type="match status" value="1"/>
</dbReference>
<dbReference type="Gene3D" id="3.40.50.10320">
    <property type="entry name" value="LmbE-like"/>
    <property type="match status" value="1"/>
</dbReference>
<dbReference type="Proteomes" id="UP000247476">
    <property type="component" value="Unassembled WGS sequence"/>
</dbReference>
<accession>A0A2V5JX17</accession>
<dbReference type="GO" id="GO:0016811">
    <property type="term" value="F:hydrolase activity, acting on carbon-nitrogen (but not peptide) bonds, in linear amides"/>
    <property type="evidence" value="ECO:0007669"/>
    <property type="project" value="TreeGrafter"/>
</dbReference>
<dbReference type="EMBL" id="QJVJ01000013">
    <property type="protein sequence ID" value="PYI51288.1"/>
    <property type="molecule type" value="Genomic_DNA"/>
</dbReference>